<comment type="caution">
    <text evidence="1">The sequence shown here is derived from an EMBL/GenBank/DDBJ whole genome shotgun (WGS) entry which is preliminary data.</text>
</comment>
<dbReference type="EMBL" id="CM023487">
    <property type="protein sequence ID" value="KAH6926223.1"/>
    <property type="molecule type" value="Genomic_DNA"/>
</dbReference>
<dbReference type="Proteomes" id="UP000821845">
    <property type="component" value="Chromosome 7"/>
</dbReference>
<name>A0ACB7RXT4_HYAAI</name>
<sequence length="871" mass="95217">MKLLCALIIIRQISGGESDSAKPQKEYDVVIVGGGIVGVATARELSLRHPKLKLAVVEKENRLAAHQSGHNSGVIHAGIYYAPGSLKAKLCVRGLDMAYKYFDEHNIPYKKCGKLIVAVEPEEVPRLDVLEERAIKNGVRDLKRLDSQEIKSVEPNCTGLQALWSPHTGIVDWGGVTQSYGRDFTSQGGDILLNFPVRAIETVTESKSRTGGLTHPVRVVSDKKAVCCRYIVTCGGLYSDKLAALLGCNPEPKIVPFRGEYLLLKPEKADLVRGNIYPVPDPRFPFLGVHYTPRIDGSVLLGPNAVLAFRREGYGYFDINLPELMDALTFRGFRKLVGRNIPYAWQEFYRGVYIRAQVKQLQKYVPQLQFSDVSRGPSGVRAQALDRDGNLVDDFVFDSGEGKILPTPLCDTTAPLLSTECLGSIHSLALDEGHAFKWVEKLMFRVPLFLVVLSVALIAAGGLPSPFGYISSGFRSLAEYKLATTARLASYLVGDRAVKATVAGEPDDGAEHFTTEEPAAPAEVLQGEVPAQPQLTIASASDEEINNFKKHFATGYAALDFANQVEKKRLAGAASTKPHYYDAPVLTLPLEHYKDYVTGGETGGSLMRVAVVAQDMPKQFYQQQEQQPALDSKTSAAPTNSEDQRQGHVFPYSSWQVAQPSGYSAYPQSTYQLPDAASGVAAETLSSDDDVTVETVSPTSVDQVNIVIPGSQFPELSEGTSKAESVPDTTDATPETDVTGQQAEPRQRREAAVAEEEEEDTTSFHVPGTNLTIVGKDVEAYFRYLKKHDVSECLAKIFCLMAARPAAFGPSGTSMTEFFRTYKPLPSHTSIFFYKEASAAGSEHGDCHVRYEMCTMTLDEMKAAFNHDVGL</sequence>
<evidence type="ECO:0000313" key="1">
    <source>
        <dbReference type="EMBL" id="KAH6926223.1"/>
    </source>
</evidence>
<accession>A0ACB7RXT4</accession>
<keyword evidence="2" id="KW-1185">Reference proteome</keyword>
<evidence type="ECO:0000313" key="2">
    <source>
        <dbReference type="Proteomes" id="UP000821845"/>
    </source>
</evidence>
<reference evidence="1" key="1">
    <citation type="submission" date="2020-05" db="EMBL/GenBank/DDBJ databases">
        <title>Large-scale comparative analyses of tick genomes elucidate their genetic diversity and vector capacities.</title>
        <authorList>
            <person name="Jia N."/>
            <person name="Wang J."/>
            <person name="Shi W."/>
            <person name="Du L."/>
            <person name="Sun Y."/>
            <person name="Zhan W."/>
            <person name="Jiang J."/>
            <person name="Wang Q."/>
            <person name="Zhang B."/>
            <person name="Ji P."/>
            <person name="Sakyi L.B."/>
            <person name="Cui X."/>
            <person name="Yuan T."/>
            <person name="Jiang B."/>
            <person name="Yang W."/>
            <person name="Lam T.T.-Y."/>
            <person name="Chang Q."/>
            <person name="Ding S."/>
            <person name="Wang X."/>
            <person name="Zhu J."/>
            <person name="Ruan X."/>
            <person name="Zhao L."/>
            <person name="Wei J."/>
            <person name="Que T."/>
            <person name="Du C."/>
            <person name="Cheng J."/>
            <person name="Dai P."/>
            <person name="Han X."/>
            <person name="Huang E."/>
            <person name="Gao Y."/>
            <person name="Liu J."/>
            <person name="Shao H."/>
            <person name="Ye R."/>
            <person name="Li L."/>
            <person name="Wei W."/>
            <person name="Wang X."/>
            <person name="Wang C."/>
            <person name="Yang T."/>
            <person name="Huo Q."/>
            <person name="Li W."/>
            <person name="Guo W."/>
            <person name="Chen H."/>
            <person name="Zhou L."/>
            <person name="Ni X."/>
            <person name="Tian J."/>
            <person name="Zhou Y."/>
            <person name="Sheng Y."/>
            <person name="Liu T."/>
            <person name="Pan Y."/>
            <person name="Xia L."/>
            <person name="Li J."/>
            <person name="Zhao F."/>
            <person name="Cao W."/>
        </authorList>
    </citation>
    <scope>NUCLEOTIDE SEQUENCE</scope>
    <source>
        <strain evidence="1">Hyas-2018</strain>
    </source>
</reference>
<gene>
    <name evidence="1" type="ORF">HPB50_015873</name>
</gene>
<protein>
    <submittedName>
        <fullName evidence="1">Uncharacterized protein</fullName>
    </submittedName>
</protein>
<organism evidence="1 2">
    <name type="scientific">Hyalomma asiaticum</name>
    <name type="common">Tick</name>
    <dbReference type="NCBI Taxonomy" id="266040"/>
    <lineage>
        <taxon>Eukaryota</taxon>
        <taxon>Metazoa</taxon>
        <taxon>Ecdysozoa</taxon>
        <taxon>Arthropoda</taxon>
        <taxon>Chelicerata</taxon>
        <taxon>Arachnida</taxon>
        <taxon>Acari</taxon>
        <taxon>Parasitiformes</taxon>
        <taxon>Ixodida</taxon>
        <taxon>Ixodoidea</taxon>
        <taxon>Ixodidae</taxon>
        <taxon>Hyalomminae</taxon>
        <taxon>Hyalomma</taxon>
    </lineage>
</organism>
<proteinExistence type="predicted"/>